<dbReference type="InterPro" id="IPR015854">
    <property type="entry name" value="ABC_transpr_LolD-like"/>
</dbReference>
<accession>A0A6H9UPX0</accession>
<keyword evidence="3 5" id="KW-0067">ATP-binding</keyword>
<dbReference type="InterPro" id="IPR017911">
    <property type="entry name" value="MacB-like_ATP-bd"/>
</dbReference>
<evidence type="ECO:0000256" key="1">
    <source>
        <dbReference type="ARBA" id="ARBA00022448"/>
    </source>
</evidence>
<feature type="domain" description="ABC transporter" evidence="4">
    <location>
        <begin position="2"/>
        <end position="223"/>
    </location>
</feature>
<dbReference type="PANTHER" id="PTHR24220">
    <property type="entry name" value="IMPORT ATP-BINDING PROTEIN"/>
    <property type="match status" value="1"/>
</dbReference>
<keyword evidence="2" id="KW-0547">Nucleotide-binding</keyword>
<dbReference type="InterPro" id="IPR003593">
    <property type="entry name" value="AAA+_ATPase"/>
</dbReference>
<proteinExistence type="predicted"/>
<evidence type="ECO:0000256" key="2">
    <source>
        <dbReference type="ARBA" id="ARBA00022741"/>
    </source>
</evidence>
<protein>
    <submittedName>
        <fullName evidence="5">ATP-binding cassette domain-containing protein</fullName>
    </submittedName>
</protein>
<dbReference type="Pfam" id="PF00005">
    <property type="entry name" value="ABC_tran"/>
    <property type="match status" value="1"/>
</dbReference>
<sequence>MINVENLSKAFGARTLWRDVNFTVDRGEMLALVGPSGSGKSTLLNCLGLLDRPSAGAIRHEGNDITRFGRREILRFRRTTLGYLFQHYALIENATVAENLDVVTKLRRMPQGKAGTAVAEALDRVGLAGRGAEKIYHLSGGEQQRVALARLVLQRPSLVLADEPTGALDEANATMVVDILRELSKDGCAVVVATHDAEVRDRCDTVFAVHESSLIGSARGETIPS</sequence>
<evidence type="ECO:0000256" key="3">
    <source>
        <dbReference type="ARBA" id="ARBA00022840"/>
    </source>
</evidence>
<gene>
    <name evidence="5" type="ORF">F7R91_35385</name>
</gene>
<dbReference type="PROSITE" id="PS00211">
    <property type="entry name" value="ABC_TRANSPORTER_1"/>
    <property type="match status" value="1"/>
</dbReference>
<reference evidence="5 6" key="1">
    <citation type="submission" date="2019-09" db="EMBL/GenBank/DDBJ databases">
        <title>Screening of Novel Bioactive Compounds from Soil-Associated.</title>
        <authorList>
            <person name="Zhao S."/>
        </authorList>
    </citation>
    <scope>NUCLEOTIDE SEQUENCE [LARGE SCALE GENOMIC DNA]</scope>
    <source>
        <strain evidence="5 6">HIT-DPA4</strain>
    </source>
</reference>
<dbReference type="PROSITE" id="PS50893">
    <property type="entry name" value="ABC_TRANSPORTER_2"/>
    <property type="match status" value="1"/>
</dbReference>
<evidence type="ECO:0000313" key="5">
    <source>
        <dbReference type="EMBL" id="KAB1140570.1"/>
    </source>
</evidence>
<dbReference type="EMBL" id="VZRB01000040">
    <property type="protein sequence ID" value="KAB1140570.1"/>
    <property type="molecule type" value="Genomic_DNA"/>
</dbReference>
<organism evidence="5 6">
    <name type="scientific">Streptomyces luteolifulvus</name>
    <dbReference type="NCBI Taxonomy" id="2615112"/>
    <lineage>
        <taxon>Bacteria</taxon>
        <taxon>Bacillati</taxon>
        <taxon>Actinomycetota</taxon>
        <taxon>Actinomycetes</taxon>
        <taxon>Kitasatosporales</taxon>
        <taxon>Streptomycetaceae</taxon>
        <taxon>Streptomyces</taxon>
    </lineage>
</organism>
<dbReference type="Gene3D" id="3.40.50.300">
    <property type="entry name" value="P-loop containing nucleotide triphosphate hydrolases"/>
    <property type="match status" value="1"/>
</dbReference>
<keyword evidence="1" id="KW-0813">Transport</keyword>
<dbReference type="InterPro" id="IPR027417">
    <property type="entry name" value="P-loop_NTPase"/>
</dbReference>
<dbReference type="GO" id="GO:0005524">
    <property type="term" value="F:ATP binding"/>
    <property type="evidence" value="ECO:0007669"/>
    <property type="project" value="UniProtKB-KW"/>
</dbReference>
<dbReference type="InterPro" id="IPR003439">
    <property type="entry name" value="ABC_transporter-like_ATP-bd"/>
</dbReference>
<dbReference type="SMART" id="SM00382">
    <property type="entry name" value="AAA"/>
    <property type="match status" value="1"/>
</dbReference>
<keyword evidence="6" id="KW-1185">Reference proteome</keyword>
<dbReference type="Proteomes" id="UP000442707">
    <property type="component" value="Unassembled WGS sequence"/>
</dbReference>
<name>A0A6H9UPX0_9ACTN</name>
<dbReference type="SUPFAM" id="SSF52540">
    <property type="entry name" value="P-loop containing nucleoside triphosphate hydrolases"/>
    <property type="match status" value="1"/>
</dbReference>
<dbReference type="AlphaFoldDB" id="A0A6H9UPX0"/>
<dbReference type="GO" id="GO:0022857">
    <property type="term" value="F:transmembrane transporter activity"/>
    <property type="evidence" value="ECO:0007669"/>
    <property type="project" value="TreeGrafter"/>
</dbReference>
<evidence type="ECO:0000313" key="6">
    <source>
        <dbReference type="Proteomes" id="UP000442707"/>
    </source>
</evidence>
<dbReference type="InterPro" id="IPR017871">
    <property type="entry name" value="ABC_transporter-like_CS"/>
</dbReference>
<comment type="caution">
    <text evidence="5">The sequence shown here is derived from an EMBL/GenBank/DDBJ whole genome shotgun (WGS) entry which is preliminary data.</text>
</comment>
<evidence type="ECO:0000259" key="4">
    <source>
        <dbReference type="PROSITE" id="PS50893"/>
    </source>
</evidence>
<dbReference type="GO" id="GO:0016887">
    <property type="term" value="F:ATP hydrolysis activity"/>
    <property type="evidence" value="ECO:0007669"/>
    <property type="project" value="InterPro"/>
</dbReference>
<dbReference type="RefSeq" id="WP_150956730.1">
    <property type="nucleotide sequence ID" value="NZ_VZRB01000040.1"/>
</dbReference>
<dbReference type="CDD" id="cd03255">
    <property type="entry name" value="ABC_MJ0796_LolCDE_FtsE"/>
    <property type="match status" value="1"/>
</dbReference>
<dbReference type="GO" id="GO:0005886">
    <property type="term" value="C:plasma membrane"/>
    <property type="evidence" value="ECO:0007669"/>
    <property type="project" value="TreeGrafter"/>
</dbReference>